<keyword evidence="1" id="KW-0472">Membrane</keyword>
<protein>
    <submittedName>
        <fullName evidence="2">Uncharacterized protein</fullName>
    </submittedName>
</protein>
<dbReference type="Proteomes" id="UP001415857">
    <property type="component" value="Unassembled WGS sequence"/>
</dbReference>
<keyword evidence="1" id="KW-0812">Transmembrane</keyword>
<name>A0AAP0RAQ2_LIQFO</name>
<keyword evidence="3" id="KW-1185">Reference proteome</keyword>
<accession>A0AAP0RAQ2</accession>
<dbReference type="AlphaFoldDB" id="A0AAP0RAQ2"/>
<evidence type="ECO:0000313" key="2">
    <source>
        <dbReference type="EMBL" id="KAK9274077.1"/>
    </source>
</evidence>
<dbReference type="EMBL" id="JBBPBK010000012">
    <property type="protein sequence ID" value="KAK9274077.1"/>
    <property type="molecule type" value="Genomic_DNA"/>
</dbReference>
<organism evidence="2 3">
    <name type="scientific">Liquidambar formosana</name>
    <name type="common">Formosan gum</name>
    <dbReference type="NCBI Taxonomy" id="63359"/>
    <lineage>
        <taxon>Eukaryota</taxon>
        <taxon>Viridiplantae</taxon>
        <taxon>Streptophyta</taxon>
        <taxon>Embryophyta</taxon>
        <taxon>Tracheophyta</taxon>
        <taxon>Spermatophyta</taxon>
        <taxon>Magnoliopsida</taxon>
        <taxon>eudicotyledons</taxon>
        <taxon>Gunneridae</taxon>
        <taxon>Pentapetalae</taxon>
        <taxon>Saxifragales</taxon>
        <taxon>Altingiaceae</taxon>
        <taxon>Liquidambar</taxon>
    </lineage>
</organism>
<keyword evidence="1" id="KW-1133">Transmembrane helix</keyword>
<gene>
    <name evidence="2" type="ORF">L1049_018891</name>
</gene>
<proteinExistence type="predicted"/>
<sequence length="101" mass="11444">MNPVMIIWPCSCWRSLNCDHGLLSTRGEVGCGFWLELKLVLGFDGFGGLLKCLELNNRGIVCLVEEVDNGEKSDSIFICIAFRFFWSFVFLLVFHPNTHNG</sequence>
<comment type="caution">
    <text evidence="2">The sequence shown here is derived from an EMBL/GenBank/DDBJ whole genome shotgun (WGS) entry which is preliminary data.</text>
</comment>
<feature type="transmembrane region" description="Helical" evidence="1">
    <location>
        <begin position="75"/>
        <end position="94"/>
    </location>
</feature>
<evidence type="ECO:0000256" key="1">
    <source>
        <dbReference type="SAM" id="Phobius"/>
    </source>
</evidence>
<reference evidence="2 3" key="1">
    <citation type="journal article" date="2024" name="Plant J.">
        <title>Genome sequences and population genomics reveal climatic adaptation and genomic divergence between two closely related sweetgum species.</title>
        <authorList>
            <person name="Xu W.Q."/>
            <person name="Ren C.Q."/>
            <person name="Zhang X.Y."/>
            <person name="Comes H.P."/>
            <person name="Liu X.H."/>
            <person name="Li Y.G."/>
            <person name="Kettle C.J."/>
            <person name="Jalonen R."/>
            <person name="Gaisberger H."/>
            <person name="Ma Y.Z."/>
            <person name="Qiu Y.X."/>
        </authorList>
    </citation>
    <scope>NUCLEOTIDE SEQUENCE [LARGE SCALE GENOMIC DNA]</scope>
    <source>
        <strain evidence="2">Hangzhou</strain>
    </source>
</reference>
<evidence type="ECO:0000313" key="3">
    <source>
        <dbReference type="Proteomes" id="UP001415857"/>
    </source>
</evidence>